<comment type="caution">
    <text evidence="1">The sequence shown here is derived from an EMBL/GenBank/DDBJ whole genome shotgun (WGS) entry which is preliminary data.</text>
</comment>
<evidence type="ECO:0000313" key="1">
    <source>
        <dbReference type="EMBL" id="KYF54930.1"/>
    </source>
</evidence>
<accession>A0A150PGZ1</accession>
<dbReference type="AlphaFoldDB" id="A0A150PGZ1"/>
<reference evidence="1 2" key="1">
    <citation type="submission" date="2014-02" db="EMBL/GenBank/DDBJ databases">
        <title>The small core and large imbalanced accessory genome model reveals a collaborative survival strategy of Sorangium cellulosum strains in nature.</title>
        <authorList>
            <person name="Han K."/>
            <person name="Peng R."/>
            <person name="Blom J."/>
            <person name="Li Y.-Z."/>
        </authorList>
    </citation>
    <scope>NUCLEOTIDE SEQUENCE [LARGE SCALE GENOMIC DNA]</scope>
    <source>
        <strain evidence="1 2">So0157-18</strain>
    </source>
</reference>
<organism evidence="1 2">
    <name type="scientific">Sorangium cellulosum</name>
    <name type="common">Polyangium cellulosum</name>
    <dbReference type="NCBI Taxonomy" id="56"/>
    <lineage>
        <taxon>Bacteria</taxon>
        <taxon>Pseudomonadati</taxon>
        <taxon>Myxococcota</taxon>
        <taxon>Polyangia</taxon>
        <taxon>Polyangiales</taxon>
        <taxon>Polyangiaceae</taxon>
        <taxon>Sorangium</taxon>
    </lineage>
</organism>
<sequence>MLFVEIWPAASSACAPSPELNPEDVLVLGIVDWDGQPGTFVVGVETPQGTARAMRGAEEVEGKITVEPFVGTPSGLSWDLSVGSGSTDLAACGRFEVTSCDPAG</sequence>
<gene>
    <name evidence="1" type="ORF">BE04_04955</name>
</gene>
<protein>
    <submittedName>
        <fullName evidence="1">Uncharacterized protein</fullName>
    </submittedName>
</protein>
<dbReference type="EMBL" id="JELX01002577">
    <property type="protein sequence ID" value="KYF54930.1"/>
    <property type="molecule type" value="Genomic_DNA"/>
</dbReference>
<evidence type="ECO:0000313" key="2">
    <source>
        <dbReference type="Proteomes" id="UP000075604"/>
    </source>
</evidence>
<dbReference type="Proteomes" id="UP000075604">
    <property type="component" value="Unassembled WGS sequence"/>
</dbReference>
<name>A0A150PGZ1_SORCE</name>
<proteinExistence type="predicted"/>